<proteinExistence type="predicted"/>
<gene>
    <name evidence="1" type="ORF">FHR82_002087</name>
</gene>
<sequence length="51" mass="5115">MPAAVAHAAQVVGEGLVPPVGEELVDGTRELRHSAGLSSGIAIPYRSSCTG</sequence>
<name>A0A7W7Q2L4_9PSEU</name>
<accession>A0A7W7Q2L4</accession>
<evidence type="ECO:0000313" key="2">
    <source>
        <dbReference type="Proteomes" id="UP000520767"/>
    </source>
</evidence>
<dbReference type="RefSeq" id="WP_184810042.1">
    <property type="nucleotide sequence ID" value="NZ_JACHJQ010000002.1"/>
</dbReference>
<dbReference type="Proteomes" id="UP000520767">
    <property type="component" value="Unassembled WGS sequence"/>
</dbReference>
<dbReference type="AlphaFoldDB" id="A0A7W7Q2L4"/>
<keyword evidence="2" id="KW-1185">Reference proteome</keyword>
<dbReference type="EMBL" id="JACHJQ010000002">
    <property type="protein sequence ID" value="MBB4905870.1"/>
    <property type="molecule type" value="Genomic_DNA"/>
</dbReference>
<evidence type="ECO:0000313" key="1">
    <source>
        <dbReference type="EMBL" id="MBB4905870.1"/>
    </source>
</evidence>
<protein>
    <submittedName>
        <fullName evidence="1">Uncharacterized protein</fullName>
    </submittedName>
</protein>
<comment type="caution">
    <text evidence="1">The sequence shown here is derived from an EMBL/GenBank/DDBJ whole genome shotgun (WGS) entry which is preliminary data.</text>
</comment>
<reference evidence="1 2" key="1">
    <citation type="submission" date="2020-08" db="EMBL/GenBank/DDBJ databases">
        <title>Genomic Encyclopedia of Type Strains, Phase III (KMG-III): the genomes of soil and plant-associated and newly described type strains.</title>
        <authorList>
            <person name="Whitman W."/>
        </authorList>
    </citation>
    <scope>NUCLEOTIDE SEQUENCE [LARGE SCALE GENOMIC DNA]</scope>
    <source>
        <strain evidence="1 2">CECT 8960</strain>
    </source>
</reference>
<organism evidence="1 2">
    <name type="scientific">Actinophytocola algeriensis</name>
    <dbReference type="NCBI Taxonomy" id="1768010"/>
    <lineage>
        <taxon>Bacteria</taxon>
        <taxon>Bacillati</taxon>
        <taxon>Actinomycetota</taxon>
        <taxon>Actinomycetes</taxon>
        <taxon>Pseudonocardiales</taxon>
        <taxon>Pseudonocardiaceae</taxon>
    </lineage>
</organism>